<comment type="caution">
    <text evidence="1">The sequence shown here is derived from an EMBL/GenBank/DDBJ whole genome shotgun (WGS) entry which is preliminary data.</text>
</comment>
<protein>
    <recommendedName>
        <fullName evidence="3">TPR domain-containing protein</fullName>
    </recommendedName>
</protein>
<dbReference type="PANTHER" id="PTHR45588:SF1">
    <property type="entry name" value="WW DOMAIN-CONTAINING PROTEIN"/>
    <property type="match status" value="1"/>
</dbReference>
<reference evidence="1 2" key="1">
    <citation type="submission" date="2024-03" db="EMBL/GenBank/DDBJ databases">
        <title>A high-quality draft genome sequence of Diaporthe vaccinii, a causative agent of upright dieback and viscid rot disease in cranberry plants.</title>
        <authorList>
            <person name="Sarrasin M."/>
            <person name="Lang B.F."/>
            <person name="Burger G."/>
        </authorList>
    </citation>
    <scope>NUCLEOTIDE SEQUENCE [LARGE SCALE GENOMIC DNA]</scope>
    <source>
        <strain evidence="1 2">IS7</strain>
    </source>
</reference>
<name>A0ABR4EC76_9PEZI</name>
<proteinExistence type="predicted"/>
<dbReference type="Proteomes" id="UP001600888">
    <property type="component" value="Unassembled WGS sequence"/>
</dbReference>
<gene>
    <name evidence="1" type="ORF">FJTKL_12969</name>
</gene>
<organism evidence="1 2">
    <name type="scientific">Diaporthe vaccinii</name>
    <dbReference type="NCBI Taxonomy" id="105482"/>
    <lineage>
        <taxon>Eukaryota</taxon>
        <taxon>Fungi</taxon>
        <taxon>Dikarya</taxon>
        <taxon>Ascomycota</taxon>
        <taxon>Pezizomycotina</taxon>
        <taxon>Sordariomycetes</taxon>
        <taxon>Sordariomycetidae</taxon>
        <taxon>Diaporthales</taxon>
        <taxon>Diaporthaceae</taxon>
        <taxon>Diaporthe</taxon>
        <taxon>Diaporthe eres species complex</taxon>
    </lineage>
</organism>
<dbReference type="PANTHER" id="PTHR45588">
    <property type="entry name" value="TPR DOMAIN-CONTAINING PROTEIN"/>
    <property type="match status" value="1"/>
</dbReference>
<dbReference type="SUPFAM" id="SSF48452">
    <property type="entry name" value="TPR-like"/>
    <property type="match status" value="1"/>
</dbReference>
<dbReference type="InterPro" id="IPR011990">
    <property type="entry name" value="TPR-like_helical_dom_sf"/>
</dbReference>
<accession>A0ABR4EC76</accession>
<evidence type="ECO:0000313" key="2">
    <source>
        <dbReference type="Proteomes" id="UP001600888"/>
    </source>
</evidence>
<evidence type="ECO:0008006" key="3">
    <source>
        <dbReference type="Google" id="ProtNLM"/>
    </source>
</evidence>
<keyword evidence="2" id="KW-1185">Reference proteome</keyword>
<evidence type="ECO:0000313" key="1">
    <source>
        <dbReference type="EMBL" id="KAL2280000.1"/>
    </source>
</evidence>
<dbReference type="Gene3D" id="1.25.40.10">
    <property type="entry name" value="Tetratricopeptide repeat domain"/>
    <property type="match status" value="2"/>
</dbReference>
<sequence length="566" mass="62836">MQKSDVTQDTAPYYNLGLHRWPLTTSSADCQTWLNRGLLWAYSFNHEESLRCYERAAACDPSCAMAFWGIAFTSGPNYNKTWKFFDPKDSKASIDKANQNLARAAELASNATAVEQGLIRALAARFPRAYEPDIDFGHLDRMYTEAMRPVYQANTDYVDAAALFAEALMCITPRGLWDLDTGEPTGEHTIEARQVIESAFEPPGGLNHPALCHLYIHLLEMSPKPEQAQPAADRLRCLVPDASHMLHMPTHIDAAVGDHRRGVDSNHEAILADDKYFANEDAPIFYTAYRVHYICAKMYSAIMSGRFRDAMSAAEKLEKVIDTKVLSITSPPMADFIESFVASRAHVLIRFGRWEDIIKLELPEGRDLYSATTATILYAQGVAFSALGRVPEAEAAQKQFEAARARVPASRLNSIPCKQADVFGVASAMLAGELEYRKGNFDVAFSLLREAVRREDALAYSDPPPWMQPVRHALGGLLLEQGRVGEAERVFKEDLGFAADFPRRRARPNNVWALHGLHECLVRSGKADEALYIQGPLDIAMASADVSITVSCFCRVNKGDKNGCCT</sequence>
<dbReference type="EMBL" id="JBAWTH010000070">
    <property type="protein sequence ID" value="KAL2280000.1"/>
    <property type="molecule type" value="Genomic_DNA"/>
</dbReference>